<name>A0A7G5BAM8_9CAUD</name>
<sequence>MRIDLNQNPSCDDLWDVYVDGKRHDSYIALTMEEAADAINALATFEARQAGAESFSLRYSDGSIMIRHIERLQ</sequence>
<organism evidence="1 2">
    <name type="scientific">Ralstonia phage Hennie</name>
    <dbReference type="NCBI Taxonomy" id="2759729"/>
    <lineage>
        <taxon>Viruses</taxon>
        <taxon>Duplodnaviria</taxon>
        <taxon>Heunggongvirae</taxon>
        <taxon>Uroviricota</taxon>
        <taxon>Caudoviricetes</taxon>
        <taxon>Firingavirus</taxon>
        <taxon>Firingavirus firinga</taxon>
    </lineage>
</organism>
<proteinExistence type="predicted"/>
<reference evidence="1 2" key="1">
    <citation type="submission" date="2020-07" db="EMBL/GenBank/DDBJ databases">
        <title>Ralstonia phages.</title>
        <authorList>
            <person name="Trotereau A."/>
            <person name="Boyer C."/>
            <person name="Torres-Barcelo C."/>
        </authorList>
    </citation>
    <scope>NUCLEOTIDE SEQUENCE [LARGE SCALE GENOMIC DNA]</scope>
</reference>
<accession>A0A7G5BAM8</accession>
<evidence type="ECO:0000313" key="1">
    <source>
        <dbReference type="EMBL" id="QMV33351.1"/>
    </source>
</evidence>
<protein>
    <submittedName>
        <fullName evidence="1">Uncharacterized protein</fullName>
    </submittedName>
</protein>
<gene>
    <name evidence="1" type="ORF">12C_00041</name>
</gene>
<dbReference type="EMBL" id="MT740741">
    <property type="protein sequence ID" value="QMV33351.1"/>
    <property type="molecule type" value="Genomic_DNA"/>
</dbReference>
<evidence type="ECO:0000313" key="2">
    <source>
        <dbReference type="Proteomes" id="UP000515235"/>
    </source>
</evidence>
<dbReference type="Proteomes" id="UP000515235">
    <property type="component" value="Segment"/>
</dbReference>